<accession>A0A518DXH4</accession>
<evidence type="ECO:0000256" key="2">
    <source>
        <dbReference type="SAM" id="Phobius"/>
    </source>
</evidence>
<gene>
    <name evidence="3" type="ORF">Pla8534_43660</name>
</gene>
<name>A0A518DXH4_9BACT</name>
<protein>
    <submittedName>
        <fullName evidence="3">Uncharacterized protein</fullName>
    </submittedName>
</protein>
<feature type="compositionally biased region" description="Basic residues" evidence="1">
    <location>
        <begin position="1"/>
        <end position="11"/>
    </location>
</feature>
<dbReference type="Proteomes" id="UP000317648">
    <property type="component" value="Chromosome"/>
</dbReference>
<keyword evidence="2" id="KW-0812">Transmembrane</keyword>
<dbReference type="EMBL" id="CP036433">
    <property type="protein sequence ID" value="QDU96545.1"/>
    <property type="molecule type" value="Genomic_DNA"/>
</dbReference>
<dbReference type="KEGG" id="lcre:Pla8534_43660"/>
<keyword evidence="2" id="KW-0472">Membrane</keyword>
<dbReference type="AlphaFoldDB" id="A0A518DXH4"/>
<feature type="transmembrane region" description="Helical" evidence="2">
    <location>
        <begin position="28"/>
        <end position="49"/>
    </location>
</feature>
<keyword evidence="2" id="KW-1133">Transmembrane helix</keyword>
<proteinExistence type="predicted"/>
<evidence type="ECO:0000313" key="4">
    <source>
        <dbReference type="Proteomes" id="UP000317648"/>
    </source>
</evidence>
<feature type="region of interest" description="Disordered" evidence="1">
    <location>
        <begin position="1"/>
        <end position="20"/>
    </location>
</feature>
<organism evidence="3 4">
    <name type="scientific">Lignipirellula cremea</name>
    <dbReference type="NCBI Taxonomy" id="2528010"/>
    <lineage>
        <taxon>Bacteria</taxon>
        <taxon>Pseudomonadati</taxon>
        <taxon>Planctomycetota</taxon>
        <taxon>Planctomycetia</taxon>
        <taxon>Pirellulales</taxon>
        <taxon>Pirellulaceae</taxon>
        <taxon>Lignipirellula</taxon>
    </lineage>
</organism>
<evidence type="ECO:0000256" key="1">
    <source>
        <dbReference type="SAM" id="MobiDB-lite"/>
    </source>
</evidence>
<keyword evidence="4" id="KW-1185">Reference proteome</keyword>
<sequence>MSNRPTRRSHSRTGLQARRNQRRAWRPVLQACAHIGVFGLTILAFAFAFHTSLAAAEPTFPKNVQGQWHVLLGLPATQLGSEDEDTGLIGGQVTIDADRFTLEGPGAKPQKLLTADCKLLAEQRVDEKQRPVPGREAEAALSGKLTGARRLIWATSVMGLMHVKILTAEPTERGRYRSNAWGSGPDTLYLVLRRQAVPPQSKHDAAADSKRILGGWTAVAHYDDAFLKEPRLTDKRTFSITAERINELDDKGQPRRPPVGFWGTYRIAEPVNSLGAIDLQLESWAGGGAGLMCRTPSLYAFYGDDLLYIAYNETDRRPEDKRTRCERLRSDGNHNLFILVRQPTEGKN</sequence>
<reference evidence="3 4" key="1">
    <citation type="submission" date="2019-02" db="EMBL/GenBank/DDBJ databases">
        <title>Deep-cultivation of Planctomycetes and their phenomic and genomic characterization uncovers novel biology.</title>
        <authorList>
            <person name="Wiegand S."/>
            <person name="Jogler M."/>
            <person name="Boedeker C."/>
            <person name="Pinto D."/>
            <person name="Vollmers J."/>
            <person name="Rivas-Marin E."/>
            <person name="Kohn T."/>
            <person name="Peeters S.H."/>
            <person name="Heuer A."/>
            <person name="Rast P."/>
            <person name="Oberbeckmann S."/>
            <person name="Bunk B."/>
            <person name="Jeske O."/>
            <person name="Meyerdierks A."/>
            <person name="Storesund J.E."/>
            <person name="Kallscheuer N."/>
            <person name="Luecker S."/>
            <person name="Lage O.M."/>
            <person name="Pohl T."/>
            <person name="Merkel B.J."/>
            <person name="Hornburger P."/>
            <person name="Mueller R.-W."/>
            <person name="Bruemmer F."/>
            <person name="Labrenz M."/>
            <person name="Spormann A.M."/>
            <person name="Op den Camp H."/>
            <person name="Overmann J."/>
            <person name="Amann R."/>
            <person name="Jetten M.S.M."/>
            <person name="Mascher T."/>
            <person name="Medema M.H."/>
            <person name="Devos D.P."/>
            <person name="Kaster A.-K."/>
            <person name="Ovreas L."/>
            <person name="Rohde M."/>
            <person name="Galperin M.Y."/>
            <person name="Jogler C."/>
        </authorList>
    </citation>
    <scope>NUCLEOTIDE SEQUENCE [LARGE SCALE GENOMIC DNA]</scope>
    <source>
        <strain evidence="3 4">Pla85_3_4</strain>
    </source>
</reference>
<evidence type="ECO:0000313" key="3">
    <source>
        <dbReference type="EMBL" id="QDU96545.1"/>
    </source>
</evidence>